<organism evidence="2">
    <name type="scientific">marine metagenome</name>
    <dbReference type="NCBI Taxonomy" id="408172"/>
    <lineage>
        <taxon>unclassified sequences</taxon>
        <taxon>metagenomes</taxon>
        <taxon>ecological metagenomes</taxon>
    </lineage>
</organism>
<proteinExistence type="predicted"/>
<name>A0A382PNC8_9ZZZZ</name>
<dbReference type="EMBL" id="UINC01107826">
    <property type="protein sequence ID" value="SVC73492.1"/>
    <property type="molecule type" value="Genomic_DNA"/>
</dbReference>
<accession>A0A382PNC8</accession>
<feature type="non-terminal residue" evidence="2">
    <location>
        <position position="1"/>
    </location>
</feature>
<evidence type="ECO:0000259" key="1">
    <source>
        <dbReference type="Pfam" id="PF18962"/>
    </source>
</evidence>
<dbReference type="AlphaFoldDB" id="A0A382PNC8"/>
<dbReference type="Gene3D" id="2.60.40.4070">
    <property type="match status" value="1"/>
</dbReference>
<feature type="domain" description="Secretion system C-terminal sorting" evidence="1">
    <location>
        <begin position="1"/>
        <end position="76"/>
    </location>
</feature>
<dbReference type="InterPro" id="IPR026444">
    <property type="entry name" value="Secre_tail"/>
</dbReference>
<evidence type="ECO:0000313" key="2">
    <source>
        <dbReference type="EMBL" id="SVC73492.1"/>
    </source>
</evidence>
<dbReference type="NCBIfam" id="TIGR04183">
    <property type="entry name" value="Por_Secre_tail"/>
    <property type="match status" value="1"/>
</dbReference>
<sequence>YPNPFNPVTNIKFSLNRNAHVQIDIVDITGRVVDNLVNNEYAAGQHTIPWIAYTIPSGVYFVRLFSLDIKETKKLLLLK</sequence>
<protein>
    <recommendedName>
        <fullName evidence="1">Secretion system C-terminal sorting domain-containing protein</fullName>
    </recommendedName>
</protein>
<reference evidence="2" key="1">
    <citation type="submission" date="2018-05" db="EMBL/GenBank/DDBJ databases">
        <authorList>
            <person name="Lanie J.A."/>
            <person name="Ng W.-L."/>
            <person name="Kazmierczak K.M."/>
            <person name="Andrzejewski T.M."/>
            <person name="Davidsen T.M."/>
            <person name="Wayne K.J."/>
            <person name="Tettelin H."/>
            <person name="Glass J.I."/>
            <person name="Rusch D."/>
            <person name="Podicherti R."/>
            <person name="Tsui H.-C.T."/>
            <person name="Winkler M.E."/>
        </authorList>
    </citation>
    <scope>NUCLEOTIDE SEQUENCE</scope>
</reference>
<gene>
    <name evidence="2" type="ORF">METZ01_LOCUS326346</name>
</gene>
<dbReference type="Pfam" id="PF18962">
    <property type="entry name" value="Por_Secre_tail"/>
    <property type="match status" value="1"/>
</dbReference>